<comment type="cofactor">
    <cofactor evidence="1">
        <name>FAD</name>
        <dbReference type="ChEBI" id="CHEBI:57692"/>
    </cofactor>
</comment>
<dbReference type="Gene3D" id="2.40.110.10">
    <property type="entry name" value="Butyryl-CoA Dehydrogenase, subunit A, domain 2"/>
    <property type="match status" value="1"/>
</dbReference>
<name>A0ABW0HSY9_9BACL</name>
<evidence type="ECO:0000256" key="3">
    <source>
        <dbReference type="ARBA" id="ARBA00022630"/>
    </source>
</evidence>
<keyword evidence="7" id="KW-0560">Oxidoreductase</keyword>
<reference evidence="8" key="1">
    <citation type="journal article" date="2019" name="Int. J. Syst. Evol. Microbiol.">
        <title>The Global Catalogue of Microorganisms (GCM) 10K type strain sequencing project: providing services to taxonomists for standard genome sequencing and annotation.</title>
        <authorList>
            <consortium name="The Broad Institute Genomics Platform"/>
            <consortium name="The Broad Institute Genome Sequencing Center for Infectious Disease"/>
            <person name="Wu L."/>
            <person name="Ma J."/>
        </authorList>
    </citation>
    <scope>NUCLEOTIDE SEQUENCE [LARGE SCALE GENOMIC DNA]</scope>
    <source>
        <strain evidence="8">CGMCC 1.18575</strain>
    </source>
</reference>
<dbReference type="EMBL" id="JBHSMI010000025">
    <property type="protein sequence ID" value="MFC5404234.1"/>
    <property type="molecule type" value="Genomic_DNA"/>
</dbReference>
<dbReference type="InterPro" id="IPR046373">
    <property type="entry name" value="Acyl-CoA_Oxase/DH_mid-dom_sf"/>
</dbReference>
<evidence type="ECO:0000259" key="5">
    <source>
        <dbReference type="Pfam" id="PF00441"/>
    </source>
</evidence>
<evidence type="ECO:0000313" key="8">
    <source>
        <dbReference type="Proteomes" id="UP001596113"/>
    </source>
</evidence>
<keyword evidence="4" id="KW-0274">FAD</keyword>
<evidence type="ECO:0000256" key="4">
    <source>
        <dbReference type="ARBA" id="ARBA00022827"/>
    </source>
</evidence>
<evidence type="ECO:0000256" key="2">
    <source>
        <dbReference type="ARBA" id="ARBA00009347"/>
    </source>
</evidence>
<accession>A0ABW0HSY9</accession>
<dbReference type="InterPro" id="IPR009075">
    <property type="entry name" value="AcylCo_DH/oxidase_C"/>
</dbReference>
<evidence type="ECO:0000313" key="7">
    <source>
        <dbReference type="EMBL" id="MFC5404234.1"/>
    </source>
</evidence>
<evidence type="ECO:0000256" key="1">
    <source>
        <dbReference type="ARBA" id="ARBA00001974"/>
    </source>
</evidence>
<dbReference type="InterPro" id="IPR037069">
    <property type="entry name" value="AcylCoA_DH/ox_N_sf"/>
</dbReference>
<proteinExistence type="inferred from homology"/>
<dbReference type="PANTHER" id="PTHR43884">
    <property type="entry name" value="ACYL-COA DEHYDROGENASE"/>
    <property type="match status" value="1"/>
</dbReference>
<dbReference type="RefSeq" id="WP_378134308.1">
    <property type="nucleotide sequence ID" value="NZ_JBHSMI010000025.1"/>
</dbReference>
<feature type="domain" description="Acyl-CoA dehydrogenase/oxidase C-terminal" evidence="5">
    <location>
        <begin position="281"/>
        <end position="369"/>
    </location>
</feature>
<keyword evidence="8" id="KW-1185">Reference proteome</keyword>
<dbReference type="PANTHER" id="PTHR43884:SF12">
    <property type="entry name" value="ISOVALERYL-COA DEHYDROGENASE, MITOCHONDRIAL-RELATED"/>
    <property type="match status" value="1"/>
</dbReference>
<dbReference type="InterPro" id="IPR036250">
    <property type="entry name" value="AcylCo_DH-like_C"/>
</dbReference>
<dbReference type="GO" id="GO:0016491">
    <property type="term" value="F:oxidoreductase activity"/>
    <property type="evidence" value="ECO:0007669"/>
    <property type="project" value="UniProtKB-KW"/>
</dbReference>
<dbReference type="InterPro" id="IPR013786">
    <property type="entry name" value="AcylCoA_DH/ox_N"/>
</dbReference>
<sequence>MGPTASKADEIYMKAADIAKQIEKYAQRVDDESRFPEESLRLLRENGLMGVTVSKQFGGEGISLNQTLAFCRLFGGSCLATGMIWSMHIQQVEIISRFAKESLKRRLLAQIIEKQAYVVSVTSVRSGNKGPFATEHAIEPQGNHYLIERFAPTVTGGAHGDIFLTIVRADATTEKLTFAVAERSQVSLEIHDSWDVMGMRGTESCELHMKGEIPNDQVFDPELFDNCCLTVMNPWGHLVWASTWFGAVKKMYSKFIKLIRHPNNRQRYNLDSELLLHEVGVIRSKLDLVETYIDHFSRYYEQAVTGKELMPDVKPLTYKVKVNDLKIISSELLTEATDRLMQLGGLVYGYSKQEDFPLERLYRDIRSSKLMLNNSGLLVANGRFSLFEGY</sequence>
<dbReference type="PIRSF" id="PIRSF016578">
    <property type="entry name" value="HsaA"/>
    <property type="match status" value="1"/>
</dbReference>
<gene>
    <name evidence="7" type="ORF">ACFPOF_15935</name>
</gene>
<comment type="similarity">
    <text evidence="2">Belongs to the acyl-CoA dehydrogenase family.</text>
</comment>
<feature type="domain" description="Acyl-CoA dehydrogenase/oxidase N-terminal" evidence="6">
    <location>
        <begin position="19"/>
        <end position="113"/>
    </location>
</feature>
<dbReference type="Gene3D" id="1.10.540.10">
    <property type="entry name" value="Acyl-CoA dehydrogenase/oxidase, N-terminal domain"/>
    <property type="match status" value="1"/>
</dbReference>
<comment type="caution">
    <text evidence="7">The sequence shown here is derived from an EMBL/GenBank/DDBJ whole genome shotgun (WGS) entry which is preliminary data.</text>
</comment>
<evidence type="ECO:0000259" key="6">
    <source>
        <dbReference type="Pfam" id="PF02771"/>
    </source>
</evidence>
<dbReference type="EC" id="1.-.-.-" evidence="7"/>
<dbReference type="SUPFAM" id="SSF47203">
    <property type="entry name" value="Acyl-CoA dehydrogenase C-terminal domain-like"/>
    <property type="match status" value="1"/>
</dbReference>
<keyword evidence="3" id="KW-0285">Flavoprotein</keyword>
<dbReference type="Proteomes" id="UP001596113">
    <property type="component" value="Unassembled WGS sequence"/>
</dbReference>
<organism evidence="7 8">
    <name type="scientific">Cohnella soli</name>
    <dbReference type="NCBI Taxonomy" id="425005"/>
    <lineage>
        <taxon>Bacteria</taxon>
        <taxon>Bacillati</taxon>
        <taxon>Bacillota</taxon>
        <taxon>Bacilli</taxon>
        <taxon>Bacillales</taxon>
        <taxon>Paenibacillaceae</taxon>
        <taxon>Cohnella</taxon>
    </lineage>
</organism>
<dbReference type="Gene3D" id="1.20.140.10">
    <property type="entry name" value="Butyryl-CoA Dehydrogenase, subunit A, domain 3"/>
    <property type="match status" value="1"/>
</dbReference>
<dbReference type="Pfam" id="PF02771">
    <property type="entry name" value="Acyl-CoA_dh_N"/>
    <property type="match status" value="1"/>
</dbReference>
<protein>
    <submittedName>
        <fullName evidence="7">Acyl-CoA dehydrogenase family protein</fullName>
        <ecNumber evidence="7">1.-.-.-</ecNumber>
    </submittedName>
</protein>
<dbReference type="SUPFAM" id="SSF56645">
    <property type="entry name" value="Acyl-CoA dehydrogenase NM domain-like"/>
    <property type="match status" value="1"/>
</dbReference>
<dbReference type="InterPro" id="IPR009100">
    <property type="entry name" value="AcylCoA_DH/oxidase_NM_dom_sf"/>
</dbReference>
<dbReference type="Pfam" id="PF00441">
    <property type="entry name" value="Acyl-CoA_dh_1"/>
    <property type="match status" value="1"/>
</dbReference>